<organism evidence="2 3">
    <name type="scientific">Aulographum hederae CBS 113979</name>
    <dbReference type="NCBI Taxonomy" id="1176131"/>
    <lineage>
        <taxon>Eukaryota</taxon>
        <taxon>Fungi</taxon>
        <taxon>Dikarya</taxon>
        <taxon>Ascomycota</taxon>
        <taxon>Pezizomycotina</taxon>
        <taxon>Dothideomycetes</taxon>
        <taxon>Pleosporomycetidae</taxon>
        <taxon>Aulographales</taxon>
        <taxon>Aulographaceae</taxon>
    </lineage>
</organism>
<gene>
    <name evidence="2" type="ORF">K402DRAFT_269192</name>
</gene>
<evidence type="ECO:0000313" key="2">
    <source>
        <dbReference type="EMBL" id="KAF1989294.1"/>
    </source>
</evidence>
<accession>A0A6G1H8A7</accession>
<dbReference type="Proteomes" id="UP000800041">
    <property type="component" value="Unassembled WGS sequence"/>
</dbReference>
<dbReference type="AlphaFoldDB" id="A0A6G1H8A7"/>
<name>A0A6G1H8A7_9PEZI</name>
<keyword evidence="3" id="KW-1185">Reference proteome</keyword>
<sequence length="137" mass="15104">MLCCCWLIVLCDGYAVLVSALGYIAIGQKAETHSSFAILYEAPIPPRVSHHHQSYFPSLRPSQIRNPQQAKNFSSSVLSSLRKTIKLPFPISQRPKSRKLATVPRPILRLFSSSNVRSTRTPETPGGGRGDMHSATS</sequence>
<evidence type="ECO:0000313" key="3">
    <source>
        <dbReference type="Proteomes" id="UP000800041"/>
    </source>
</evidence>
<evidence type="ECO:0000256" key="1">
    <source>
        <dbReference type="SAM" id="MobiDB-lite"/>
    </source>
</evidence>
<protein>
    <submittedName>
        <fullName evidence="2">Uncharacterized protein</fullName>
    </submittedName>
</protein>
<dbReference type="EMBL" id="ML977145">
    <property type="protein sequence ID" value="KAF1989294.1"/>
    <property type="molecule type" value="Genomic_DNA"/>
</dbReference>
<reference evidence="2" key="1">
    <citation type="journal article" date="2020" name="Stud. Mycol.">
        <title>101 Dothideomycetes genomes: a test case for predicting lifestyles and emergence of pathogens.</title>
        <authorList>
            <person name="Haridas S."/>
            <person name="Albert R."/>
            <person name="Binder M."/>
            <person name="Bloem J."/>
            <person name="Labutti K."/>
            <person name="Salamov A."/>
            <person name="Andreopoulos B."/>
            <person name="Baker S."/>
            <person name="Barry K."/>
            <person name="Bills G."/>
            <person name="Bluhm B."/>
            <person name="Cannon C."/>
            <person name="Castanera R."/>
            <person name="Culley D."/>
            <person name="Daum C."/>
            <person name="Ezra D."/>
            <person name="Gonzalez J."/>
            <person name="Henrissat B."/>
            <person name="Kuo A."/>
            <person name="Liang C."/>
            <person name="Lipzen A."/>
            <person name="Lutzoni F."/>
            <person name="Magnuson J."/>
            <person name="Mondo S."/>
            <person name="Nolan M."/>
            <person name="Ohm R."/>
            <person name="Pangilinan J."/>
            <person name="Park H.-J."/>
            <person name="Ramirez L."/>
            <person name="Alfaro M."/>
            <person name="Sun H."/>
            <person name="Tritt A."/>
            <person name="Yoshinaga Y."/>
            <person name="Zwiers L.-H."/>
            <person name="Turgeon B."/>
            <person name="Goodwin S."/>
            <person name="Spatafora J."/>
            <person name="Crous P."/>
            <person name="Grigoriev I."/>
        </authorList>
    </citation>
    <scope>NUCLEOTIDE SEQUENCE</scope>
    <source>
        <strain evidence="2">CBS 113979</strain>
    </source>
</reference>
<feature type="region of interest" description="Disordered" evidence="1">
    <location>
        <begin position="111"/>
        <end position="137"/>
    </location>
</feature>
<proteinExistence type="predicted"/>